<evidence type="ECO:0000313" key="2">
    <source>
        <dbReference type="EMBL" id="SFS38821.1"/>
    </source>
</evidence>
<dbReference type="InterPro" id="IPR036691">
    <property type="entry name" value="Endo/exonu/phosph_ase_sf"/>
</dbReference>
<gene>
    <name evidence="2" type="ORF">SAMN04488006_0971</name>
</gene>
<keyword evidence="2" id="KW-0540">Nuclease</keyword>
<reference evidence="3" key="1">
    <citation type="submission" date="2016-10" db="EMBL/GenBank/DDBJ databases">
        <authorList>
            <person name="Varghese N."/>
            <person name="Submissions S."/>
        </authorList>
    </citation>
    <scope>NUCLEOTIDE SEQUENCE [LARGE SCALE GENOMIC DNA]</scope>
    <source>
        <strain evidence="3">DSM 24450</strain>
    </source>
</reference>
<dbReference type="Proteomes" id="UP000199312">
    <property type="component" value="Unassembled WGS sequence"/>
</dbReference>
<dbReference type="GO" id="GO:0004527">
    <property type="term" value="F:exonuclease activity"/>
    <property type="evidence" value="ECO:0007669"/>
    <property type="project" value="UniProtKB-KW"/>
</dbReference>
<keyword evidence="2" id="KW-0269">Exonuclease</keyword>
<name>A0A1I6PF41_9FLAO</name>
<proteinExistence type="predicted"/>
<dbReference type="InterPro" id="IPR005135">
    <property type="entry name" value="Endo/exonuclease/phosphatase"/>
</dbReference>
<organism evidence="2 3">
    <name type="scientific">Lutibacter maritimus</name>
    <dbReference type="NCBI Taxonomy" id="593133"/>
    <lineage>
        <taxon>Bacteria</taxon>
        <taxon>Pseudomonadati</taxon>
        <taxon>Bacteroidota</taxon>
        <taxon>Flavobacteriia</taxon>
        <taxon>Flavobacteriales</taxon>
        <taxon>Flavobacteriaceae</taxon>
        <taxon>Lutibacter</taxon>
    </lineage>
</organism>
<keyword evidence="3" id="KW-1185">Reference proteome</keyword>
<dbReference type="GO" id="GO:0004519">
    <property type="term" value="F:endonuclease activity"/>
    <property type="evidence" value="ECO:0007669"/>
    <property type="project" value="UniProtKB-KW"/>
</dbReference>
<keyword evidence="2" id="KW-0378">Hydrolase</keyword>
<dbReference type="AlphaFoldDB" id="A0A1I6PF41"/>
<dbReference type="OrthoDB" id="9802724at2"/>
<keyword evidence="2" id="KW-0255">Endonuclease</keyword>
<accession>A0A1I6PF41</accession>
<dbReference type="EMBL" id="FOZP01000002">
    <property type="protein sequence ID" value="SFS38821.1"/>
    <property type="molecule type" value="Genomic_DNA"/>
</dbReference>
<dbReference type="Pfam" id="PF19580">
    <property type="entry name" value="Exo_endo_phos_3"/>
    <property type="match status" value="1"/>
</dbReference>
<sequence length="323" mass="37998">MFSFFKTVGKNKQAYTIAFYNLENLFDTKKDPTILDDDFTPNGKKHWNYKRYKRKINKLSSVISQLGTKRSYYSPAIVGVAEVENDVVLNDLISSINLKNEHYGVVHYDSPDERGIDVALLYKKELFELLHSETFTLYIENEFGVRDFTRDILLVKGNLNGELMHILINHWPSRRSGEDVSEEKRIKAAELVTSIVHQIYNETENAKIIVMGDFNDDPTNISVKKYLVNDTFYNPMERLINTGHGTLNHDRKWHLFDQIIFTKNFITIEENKHSFKYAEIFDEHFLKEWKGKYKGNPFRTYVGKWYQGGFSDHFPVYVYLKKN</sequence>
<dbReference type="PANTHER" id="PTHR42834">
    <property type="entry name" value="ENDONUCLEASE/EXONUCLEASE/PHOSPHATASE FAMILY PROTEIN (AFU_ORTHOLOGUE AFUA_3G09210)"/>
    <property type="match status" value="1"/>
</dbReference>
<evidence type="ECO:0000313" key="3">
    <source>
        <dbReference type="Proteomes" id="UP000199312"/>
    </source>
</evidence>
<dbReference type="RefSeq" id="WP_090223387.1">
    <property type="nucleotide sequence ID" value="NZ_FOZP01000002.1"/>
</dbReference>
<dbReference type="Gene3D" id="3.60.10.10">
    <property type="entry name" value="Endonuclease/exonuclease/phosphatase"/>
    <property type="match status" value="1"/>
</dbReference>
<feature type="domain" description="Endonuclease/exonuclease/phosphatase" evidence="1">
    <location>
        <begin position="16"/>
        <end position="322"/>
    </location>
</feature>
<protein>
    <submittedName>
        <fullName evidence="2">Endonuclease/Exonuclease/phosphatase family protein</fullName>
    </submittedName>
</protein>
<dbReference type="SUPFAM" id="SSF56219">
    <property type="entry name" value="DNase I-like"/>
    <property type="match status" value="1"/>
</dbReference>
<evidence type="ECO:0000259" key="1">
    <source>
        <dbReference type="Pfam" id="PF19580"/>
    </source>
</evidence>
<dbReference type="STRING" id="593133.SAMN04488006_0971"/>
<dbReference type="PANTHER" id="PTHR42834:SF1">
    <property type="entry name" value="ENDONUCLEASE_EXONUCLEASE_PHOSPHATASE FAMILY PROTEIN (AFU_ORTHOLOGUE AFUA_3G09210)"/>
    <property type="match status" value="1"/>
</dbReference>